<keyword evidence="5" id="KW-0378">Hydrolase</keyword>
<proteinExistence type="inferred from homology"/>
<dbReference type="GO" id="GO:0008967">
    <property type="term" value="F:phosphoglycolate phosphatase activity"/>
    <property type="evidence" value="ECO:0007669"/>
    <property type="project" value="UniProtKB-EC"/>
</dbReference>
<accession>A0A6M4NNE3</accession>
<protein>
    <recommendedName>
        <fullName evidence="4">phosphoglycolate phosphatase</fullName>
        <ecNumber evidence="4">3.1.3.18</ecNumber>
    </recommendedName>
</protein>
<comment type="similarity">
    <text evidence="3">Belongs to the HAD-like hydrolase superfamily. CbbY/CbbZ/Gph/YieH family.</text>
</comment>
<dbReference type="InterPro" id="IPR023214">
    <property type="entry name" value="HAD_sf"/>
</dbReference>
<dbReference type="EC" id="3.1.3.18" evidence="4"/>
<dbReference type="Gene3D" id="3.40.50.1000">
    <property type="entry name" value="HAD superfamily/HAD-like"/>
    <property type="match status" value="1"/>
</dbReference>
<dbReference type="InterPro" id="IPR041492">
    <property type="entry name" value="HAD_2"/>
</dbReference>
<dbReference type="Pfam" id="PF13419">
    <property type="entry name" value="HAD_2"/>
    <property type="match status" value="1"/>
</dbReference>
<gene>
    <name evidence="5" type="ORF">PlAlph_2550</name>
</gene>
<dbReference type="GO" id="GO:0005829">
    <property type="term" value="C:cytosol"/>
    <property type="evidence" value="ECO:0007669"/>
    <property type="project" value="TreeGrafter"/>
</dbReference>
<organism evidence="5">
    <name type="scientific">uncultured Alphaproteobacteria bacterium</name>
    <dbReference type="NCBI Taxonomy" id="91750"/>
    <lineage>
        <taxon>Bacteria</taxon>
        <taxon>Pseudomonadati</taxon>
        <taxon>Pseudomonadota</taxon>
        <taxon>Alphaproteobacteria</taxon>
        <taxon>environmental samples</taxon>
    </lineage>
</organism>
<name>A0A6M4NNE3_9PROT</name>
<dbReference type="PANTHER" id="PTHR43434:SF1">
    <property type="entry name" value="PHOSPHOGLYCOLATE PHOSPHATASE"/>
    <property type="match status" value="1"/>
</dbReference>
<reference evidence="5" key="1">
    <citation type="submission" date="2020-01" db="EMBL/GenBank/DDBJ databases">
        <title>Gastrointestinal microbiota of LL stock colony Peromyscus leucopus.</title>
        <authorList>
            <person name="Milovic A."/>
            <person name="Bassam K."/>
            <person name="Keay E."/>
            <person name="Barbour A.G."/>
        </authorList>
    </citation>
    <scope>NUCLEOTIDE SEQUENCE</scope>
    <source>
        <strain evidence="5">LL90</strain>
    </source>
</reference>
<dbReference type="EMBL" id="MN990729">
    <property type="protein sequence ID" value="QJR98250.1"/>
    <property type="molecule type" value="Genomic_DNA"/>
</dbReference>
<dbReference type="InterPro" id="IPR050155">
    <property type="entry name" value="HAD-like_hydrolase_sf"/>
</dbReference>
<evidence type="ECO:0000313" key="5">
    <source>
        <dbReference type="EMBL" id="QJR98250.1"/>
    </source>
</evidence>
<dbReference type="SUPFAM" id="SSF56784">
    <property type="entry name" value="HAD-like"/>
    <property type="match status" value="1"/>
</dbReference>
<dbReference type="Gene3D" id="1.10.150.730">
    <property type="match status" value="1"/>
</dbReference>
<comment type="catalytic activity">
    <reaction evidence="1">
        <text>2-phosphoglycolate + H2O = glycolate + phosphate</text>
        <dbReference type="Rhea" id="RHEA:14369"/>
        <dbReference type="ChEBI" id="CHEBI:15377"/>
        <dbReference type="ChEBI" id="CHEBI:29805"/>
        <dbReference type="ChEBI" id="CHEBI:43474"/>
        <dbReference type="ChEBI" id="CHEBI:58033"/>
        <dbReference type="EC" id="3.1.3.18"/>
    </reaction>
</comment>
<evidence type="ECO:0000256" key="4">
    <source>
        <dbReference type="ARBA" id="ARBA00013078"/>
    </source>
</evidence>
<dbReference type="SFLD" id="SFLDS00003">
    <property type="entry name" value="Haloacid_Dehalogenase"/>
    <property type="match status" value="1"/>
</dbReference>
<dbReference type="InterPro" id="IPR036412">
    <property type="entry name" value="HAD-like_sf"/>
</dbReference>
<dbReference type="GO" id="GO:0006281">
    <property type="term" value="P:DNA repair"/>
    <property type="evidence" value="ECO:0007669"/>
    <property type="project" value="TreeGrafter"/>
</dbReference>
<sequence>MAYKYVVFDWDGTLADTYPVISAAYDYTFAKMKLQAVPYDEIKRITSTLQNKDTLGYIFGERRDEAAGYFYEYVQKFHTEKLASQPEAAELLEFCRESGIECYLITNKKTKFINEELVALEFGGYFKKVVAAGEYAEDKPHPIACRALFDNNLPPAGDVVVIGDGEADVKTAEALGGAVCIIYDPQQKYAGAEPDYKIKRLSDAREILERKNVE</sequence>
<dbReference type="PANTHER" id="PTHR43434">
    <property type="entry name" value="PHOSPHOGLYCOLATE PHOSPHATASE"/>
    <property type="match status" value="1"/>
</dbReference>
<evidence type="ECO:0000256" key="1">
    <source>
        <dbReference type="ARBA" id="ARBA00000830"/>
    </source>
</evidence>
<evidence type="ECO:0000256" key="3">
    <source>
        <dbReference type="ARBA" id="ARBA00006171"/>
    </source>
</evidence>
<comment type="pathway">
    <text evidence="2">Organic acid metabolism; glycolate biosynthesis; glycolate from 2-phosphoglycolate: step 1/1.</text>
</comment>
<dbReference type="SFLD" id="SFLDG01129">
    <property type="entry name" value="C1.5:_HAD__Beta-PGM__Phosphata"/>
    <property type="match status" value="1"/>
</dbReference>
<dbReference type="AlphaFoldDB" id="A0A6M4NNE3"/>
<evidence type="ECO:0000256" key="2">
    <source>
        <dbReference type="ARBA" id="ARBA00004818"/>
    </source>
</evidence>